<feature type="domain" description="Riboflavin kinase" evidence="16">
    <location>
        <begin position="181"/>
        <end position="306"/>
    </location>
</feature>
<dbReference type="Gene3D" id="2.40.30.30">
    <property type="entry name" value="Riboflavin kinase-like"/>
    <property type="match status" value="1"/>
</dbReference>
<evidence type="ECO:0000256" key="5">
    <source>
        <dbReference type="ARBA" id="ARBA00022643"/>
    </source>
</evidence>
<accession>A0ABU9YWU4</accession>
<dbReference type="InterPro" id="IPR002606">
    <property type="entry name" value="Riboflavin_kinase_bac"/>
</dbReference>
<dbReference type="InterPro" id="IPR015865">
    <property type="entry name" value="Riboflavin_kinase_bac/euk"/>
</dbReference>
<keyword evidence="18" id="KW-1185">Reference proteome</keyword>
<dbReference type="PANTHER" id="PTHR22749">
    <property type="entry name" value="RIBOFLAVIN KINASE/FMN ADENYLYLTRANSFERASE"/>
    <property type="match status" value="1"/>
</dbReference>
<dbReference type="GO" id="GO:0008531">
    <property type="term" value="F:riboflavin kinase activity"/>
    <property type="evidence" value="ECO:0007669"/>
    <property type="project" value="UniProtKB-EC"/>
</dbReference>
<comment type="catalytic activity">
    <reaction evidence="13 15">
        <text>riboflavin + ATP = FMN + ADP + H(+)</text>
        <dbReference type="Rhea" id="RHEA:14357"/>
        <dbReference type="ChEBI" id="CHEBI:15378"/>
        <dbReference type="ChEBI" id="CHEBI:30616"/>
        <dbReference type="ChEBI" id="CHEBI:57986"/>
        <dbReference type="ChEBI" id="CHEBI:58210"/>
        <dbReference type="ChEBI" id="CHEBI:456216"/>
        <dbReference type="EC" id="2.7.1.26"/>
    </reaction>
</comment>
<keyword evidence="6 15" id="KW-0808">Transferase</keyword>
<reference evidence="17 18" key="1">
    <citation type="journal article" date="2018" name="Int. J. Syst. Evol. Microbiol.">
        <title>Uliginosibacterium sediminicola sp. nov., isolated from freshwater sediment.</title>
        <authorList>
            <person name="Hwang W.M."/>
            <person name="Kim S.M."/>
            <person name="Kang K."/>
            <person name="Ahn T.Y."/>
        </authorList>
    </citation>
    <scope>NUCLEOTIDE SEQUENCE [LARGE SCALE GENOMIC DNA]</scope>
    <source>
        <strain evidence="17 18">M1-21</strain>
    </source>
</reference>
<evidence type="ECO:0000256" key="15">
    <source>
        <dbReference type="PIRNR" id="PIRNR004491"/>
    </source>
</evidence>
<dbReference type="NCBIfam" id="NF004163">
    <property type="entry name" value="PRK05627.1-6"/>
    <property type="match status" value="1"/>
</dbReference>
<comment type="catalytic activity">
    <reaction evidence="14 15">
        <text>FMN + ATP + H(+) = FAD + diphosphate</text>
        <dbReference type="Rhea" id="RHEA:17237"/>
        <dbReference type="ChEBI" id="CHEBI:15378"/>
        <dbReference type="ChEBI" id="CHEBI:30616"/>
        <dbReference type="ChEBI" id="CHEBI:33019"/>
        <dbReference type="ChEBI" id="CHEBI:57692"/>
        <dbReference type="ChEBI" id="CHEBI:58210"/>
        <dbReference type="EC" id="2.7.7.2"/>
    </reaction>
</comment>
<dbReference type="Pfam" id="PF06574">
    <property type="entry name" value="FAD_syn"/>
    <property type="match status" value="1"/>
</dbReference>
<dbReference type="InterPro" id="IPR023465">
    <property type="entry name" value="Riboflavin_kinase_dom_sf"/>
</dbReference>
<dbReference type="InterPro" id="IPR014729">
    <property type="entry name" value="Rossmann-like_a/b/a_fold"/>
</dbReference>
<comment type="pathway">
    <text evidence="2 15">Cofactor biosynthesis; FAD biosynthesis; FAD from FMN: step 1/1.</text>
</comment>
<evidence type="ECO:0000256" key="7">
    <source>
        <dbReference type="ARBA" id="ARBA00022695"/>
    </source>
</evidence>
<dbReference type="InterPro" id="IPR023468">
    <property type="entry name" value="Riboflavin_kinase"/>
</dbReference>
<keyword evidence="9 15" id="KW-0418">Kinase</keyword>
<keyword evidence="4 15" id="KW-0285">Flavoprotein</keyword>
<dbReference type="SUPFAM" id="SSF82114">
    <property type="entry name" value="Riboflavin kinase-like"/>
    <property type="match status" value="1"/>
</dbReference>
<keyword evidence="8 15" id="KW-0547">Nucleotide-binding</keyword>
<evidence type="ECO:0000256" key="13">
    <source>
        <dbReference type="ARBA" id="ARBA00047880"/>
    </source>
</evidence>
<dbReference type="SMART" id="SM00904">
    <property type="entry name" value="Flavokinase"/>
    <property type="match status" value="1"/>
</dbReference>
<dbReference type="NCBIfam" id="TIGR00083">
    <property type="entry name" value="ribF"/>
    <property type="match status" value="1"/>
</dbReference>
<dbReference type="InterPro" id="IPR015864">
    <property type="entry name" value="FAD_synthase"/>
</dbReference>
<dbReference type="Proteomes" id="UP001410394">
    <property type="component" value="Unassembled WGS sequence"/>
</dbReference>
<evidence type="ECO:0000256" key="1">
    <source>
        <dbReference type="ARBA" id="ARBA00002121"/>
    </source>
</evidence>
<evidence type="ECO:0000259" key="16">
    <source>
        <dbReference type="SMART" id="SM00904"/>
    </source>
</evidence>
<proteinExistence type="inferred from homology"/>
<comment type="similarity">
    <text evidence="15">Belongs to the ribF family.</text>
</comment>
<evidence type="ECO:0000313" key="17">
    <source>
        <dbReference type="EMBL" id="MEN3068211.1"/>
    </source>
</evidence>
<evidence type="ECO:0000256" key="10">
    <source>
        <dbReference type="ARBA" id="ARBA00022827"/>
    </source>
</evidence>
<evidence type="ECO:0000256" key="3">
    <source>
        <dbReference type="ARBA" id="ARBA00005201"/>
    </source>
</evidence>
<dbReference type="CDD" id="cd02064">
    <property type="entry name" value="FAD_synthetase_N"/>
    <property type="match status" value="1"/>
</dbReference>
<comment type="pathway">
    <text evidence="3 15">Cofactor biosynthesis; FMN biosynthesis; FMN from riboflavin (ATP route): step 1/1.</text>
</comment>
<dbReference type="EC" id="2.7.7.2" evidence="15"/>
<dbReference type="PIRSF" id="PIRSF004491">
    <property type="entry name" value="FAD_Synth"/>
    <property type="match status" value="1"/>
</dbReference>
<keyword evidence="5 15" id="KW-0288">FMN</keyword>
<dbReference type="RefSeq" id="WP_345918970.1">
    <property type="nucleotide sequence ID" value="NZ_JBDIVE010000002.1"/>
</dbReference>
<name>A0ABU9YWU4_9RHOO</name>
<organism evidence="17 18">
    <name type="scientific">Uliginosibacterium sediminicola</name>
    <dbReference type="NCBI Taxonomy" id="2024550"/>
    <lineage>
        <taxon>Bacteria</taxon>
        <taxon>Pseudomonadati</taxon>
        <taxon>Pseudomonadota</taxon>
        <taxon>Betaproteobacteria</taxon>
        <taxon>Rhodocyclales</taxon>
        <taxon>Zoogloeaceae</taxon>
        <taxon>Uliginosibacterium</taxon>
    </lineage>
</organism>
<dbReference type="PANTHER" id="PTHR22749:SF6">
    <property type="entry name" value="RIBOFLAVIN KINASE"/>
    <property type="match status" value="1"/>
</dbReference>
<dbReference type="NCBIfam" id="NF004160">
    <property type="entry name" value="PRK05627.1-3"/>
    <property type="match status" value="1"/>
</dbReference>
<dbReference type="EMBL" id="JBDIVE010000002">
    <property type="protein sequence ID" value="MEN3068211.1"/>
    <property type="molecule type" value="Genomic_DNA"/>
</dbReference>
<dbReference type="NCBIfam" id="NF004159">
    <property type="entry name" value="PRK05627.1-2"/>
    <property type="match status" value="1"/>
</dbReference>
<protein>
    <recommendedName>
        <fullName evidence="15">Riboflavin biosynthesis protein</fullName>
    </recommendedName>
    <domain>
        <recommendedName>
            <fullName evidence="15">Riboflavin kinase</fullName>
            <ecNumber evidence="15">2.7.1.26</ecNumber>
        </recommendedName>
        <alternativeName>
            <fullName evidence="15">Flavokinase</fullName>
        </alternativeName>
    </domain>
    <domain>
        <recommendedName>
            <fullName evidence="15">FMN adenylyltransferase</fullName>
            <ecNumber evidence="15">2.7.7.2</ecNumber>
        </recommendedName>
        <alternativeName>
            <fullName evidence="15">FAD pyrophosphorylase</fullName>
        </alternativeName>
        <alternativeName>
            <fullName evidence="15">FAD synthase</fullName>
        </alternativeName>
    </domain>
</protein>
<evidence type="ECO:0000256" key="4">
    <source>
        <dbReference type="ARBA" id="ARBA00022630"/>
    </source>
</evidence>
<evidence type="ECO:0000256" key="11">
    <source>
        <dbReference type="ARBA" id="ARBA00022840"/>
    </source>
</evidence>
<evidence type="ECO:0000256" key="9">
    <source>
        <dbReference type="ARBA" id="ARBA00022777"/>
    </source>
</evidence>
<dbReference type="Pfam" id="PF01687">
    <property type="entry name" value="Flavokinase"/>
    <property type="match status" value="1"/>
</dbReference>
<keyword evidence="11 15" id="KW-0067">ATP-binding</keyword>
<evidence type="ECO:0000256" key="14">
    <source>
        <dbReference type="ARBA" id="ARBA00049494"/>
    </source>
</evidence>
<sequence>MQVFRGIPQSSDQPCVLTIGNFDGVHLGHQALLARLRHRAASLGLPTAVLTFEPLPREFFAPKDAPPRLVSLRRKLELLAAQGVDRVYVQPFNARFAELSAEDFIDKVLVRGLRTRHLLIGDDFCFGKGRRGNFASLQQAGALRGFQVEALDTVALGGERVSSSAVREAMLAGDMAHANLLLGAPYEVIGRVIHGDKIGRTIGFPTANIQLRQTTMPLSGIFAVTVDGGPLRQAIGACSIGVRPTIGDKLQLRLEVFILDFAGDLYHQRLSVRFWHKIRDEAKYDSLDALKAAIDDDCARVKQYFFDAKYAEKDEGSQSGA</sequence>
<keyword evidence="12" id="KW-0511">Multifunctional enzyme</keyword>
<evidence type="ECO:0000256" key="6">
    <source>
        <dbReference type="ARBA" id="ARBA00022679"/>
    </source>
</evidence>
<dbReference type="Gene3D" id="3.40.50.620">
    <property type="entry name" value="HUPs"/>
    <property type="match status" value="1"/>
</dbReference>
<dbReference type="GO" id="GO:0003919">
    <property type="term" value="F:FMN adenylyltransferase activity"/>
    <property type="evidence" value="ECO:0007669"/>
    <property type="project" value="UniProtKB-EC"/>
</dbReference>
<evidence type="ECO:0000256" key="8">
    <source>
        <dbReference type="ARBA" id="ARBA00022741"/>
    </source>
</evidence>
<comment type="caution">
    <text evidence="17">The sequence shown here is derived from an EMBL/GenBank/DDBJ whole genome shotgun (WGS) entry which is preliminary data.</text>
</comment>
<gene>
    <name evidence="17" type="ORF">ABDB84_06945</name>
</gene>
<evidence type="ECO:0000256" key="12">
    <source>
        <dbReference type="ARBA" id="ARBA00023268"/>
    </source>
</evidence>
<dbReference type="SUPFAM" id="SSF52374">
    <property type="entry name" value="Nucleotidylyl transferase"/>
    <property type="match status" value="1"/>
</dbReference>
<evidence type="ECO:0000313" key="18">
    <source>
        <dbReference type="Proteomes" id="UP001410394"/>
    </source>
</evidence>
<comment type="function">
    <text evidence="1">Catalyzes the phosphorylation of riboflavin to FMN followed by the adenylation of FMN to FAD.</text>
</comment>
<dbReference type="EC" id="2.7.1.26" evidence="15"/>
<keyword evidence="7 15" id="KW-0548">Nucleotidyltransferase</keyword>
<evidence type="ECO:0000256" key="2">
    <source>
        <dbReference type="ARBA" id="ARBA00004726"/>
    </source>
</evidence>
<keyword evidence="10 15" id="KW-0274">FAD</keyword>